<dbReference type="NCBIfam" id="TIGR00253">
    <property type="entry name" value="RNA_bind_YhbY"/>
    <property type="match status" value="1"/>
</dbReference>
<reference evidence="4 5" key="1">
    <citation type="journal article" date="2015" name="Genome Announc.">
        <title>Expanding the biotechnology potential of lactobacilli through comparative genomics of 213 strains and associated genera.</title>
        <authorList>
            <person name="Sun Z."/>
            <person name="Harris H.M."/>
            <person name="McCann A."/>
            <person name="Guo C."/>
            <person name="Argimon S."/>
            <person name="Zhang W."/>
            <person name="Yang X."/>
            <person name="Jeffery I.B."/>
            <person name="Cooney J.C."/>
            <person name="Kagawa T.F."/>
            <person name="Liu W."/>
            <person name="Song Y."/>
            <person name="Salvetti E."/>
            <person name="Wrobel A."/>
            <person name="Rasinkangas P."/>
            <person name="Parkhill J."/>
            <person name="Rea M.C."/>
            <person name="O'Sullivan O."/>
            <person name="Ritari J."/>
            <person name="Douillard F.P."/>
            <person name="Paul Ross R."/>
            <person name="Yang R."/>
            <person name="Briner A.E."/>
            <person name="Felis G.E."/>
            <person name="de Vos W.M."/>
            <person name="Barrangou R."/>
            <person name="Klaenhammer T.R."/>
            <person name="Caufield P.W."/>
            <person name="Cui Y."/>
            <person name="Zhang H."/>
            <person name="O'Toole P.W."/>
        </authorList>
    </citation>
    <scope>NUCLEOTIDE SEQUENCE [LARGE SCALE GENOMIC DNA]</scope>
    <source>
        <strain evidence="4 5">DSM 18933</strain>
    </source>
</reference>
<organism evidence="4 5">
    <name type="scientific">Ligilactobacillus hayakitensis DSM 18933 = JCM 14209</name>
    <dbReference type="NCBI Taxonomy" id="1423755"/>
    <lineage>
        <taxon>Bacteria</taxon>
        <taxon>Bacillati</taxon>
        <taxon>Bacillota</taxon>
        <taxon>Bacilli</taxon>
        <taxon>Lactobacillales</taxon>
        <taxon>Lactobacillaceae</taxon>
        <taxon>Ligilactobacillus</taxon>
    </lineage>
</organism>
<evidence type="ECO:0000313" key="5">
    <source>
        <dbReference type="Proteomes" id="UP000051054"/>
    </source>
</evidence>
<dbReference type="eggNOG" id="COG1534">
    <property type="taxonomic scope" value="Bacteria"/>
</dbReference>
<sequence>MNLRGKQKRFLRSKAHGLNPIFQVGKDGFSEIWLEEVDKALDRRELIKVNILQNSLVETDELKAFIEENSSINVVQIIGNVLVLFKVSSSQKHRQISDEVKSI</sequence>
<dbReference type="EMBL" id="AZGD01000090">
    <property type="protein sequence ID" value="KRM18728.1"/>
    <property type="molecule type" value="Genomic_DNA"/>
</dbReference>
<dbReference type="Gene3D" id="3.30.110.60">
    <property type="entry name" value="YhbY-like"/>
    <property type="match status" value="1"/>
</dbReference>
<evidence type="ECO:0000256" key="1">
    <source>
        <dbReference type="ARBA" id="ARBA00022884"/>
    </source>
</evidence>
<dbReference type="PANTHER" id="PTHR40065:SF3">
    <property type="entry name" value="RNA-BINDING PROTEIN YHBY"/>
    <property type="match status" value="1"/>
</dbReference>
<keyword evidence="1 2" id="KW-0694">RNA-binding</keyword>
<dbReference type="PATRIC" id="fig|1423755.3.peg.563"/>
<dbReference type="InterPro" id="IPR035920">
    <property type="entry name" value="YhbY-like_sf"/>
</dbReference>
<dbReference type="Proteomes" id="UP000051054">
    <property type="component" value="Unassembled WGS sequence"/>
</dbReference>
<protein>
    <recommendedName>
        <fullName evidence="3">CRM domain-containing protein</fullName>
    </recommendedName>
</protein>
<name>A0A0R1WLH9_9LACO</name>
<dbReference type="SUPFAM" id="SSF75471">
    <property type="entry name" value="YhbY-like"/>
    <property type="match status" value="1"/>
</dbReference>
<keyword evidence="5" id="KW-1185">Reference proteome</keyword>
<dbReference type="InterPro" id="IPR017924">
    <property type="entry name" value="RNA-binding_YhbY"/>
</dbReference>
<dbReference type="PANTHER" id="PTHR40065">
    <property type="entry name" value="RNA-BINDING PROTEIN YHBY"/>
    <property type="match status" value="1"/>
</dbReference>
<dbReference type="STRING" id="1423755.FC40_GL000510"/>
<evidence type="ECO:0000259" key="3">
    <source>
        <dbReference type="PROSITE" id="PS51295"/>
    </source>
</evidence>
<evidence type="ECO:0000256" key="2">
    <source>
        <dbReference type="PROSITE-ProRule" id="PRU00626"/>
    </source>
</evidence>
<accession>A0A0R1WLH9</accession>
<dbReference type="Pfam" id="PF01985">
    <property type="entry name" value="CRS1_YhbY"/>
    <property type="match status" value="1"/>
</dbReference>
<proteinExistence type="predicted"/>
<gene>
    <name evidence="4" type="ORF">FC40_GL000510</name>
</gene>
<dbReference type="InterPro" id="IPR051925">
    <property type="entry name" value="RNA-binding_domain"/>
</dbReference>
<dbReference type="RefSeq" id="WP_025021899.1">
    <property type="nucleotide sequence ID" value="NZ_AZGD01000090.1"/>
</dbReference>
<feature type="domain" description="CRM" evidence="3">
    <location>
        <begin position="1"/>
        <end position="97"/>
    </location>
</feature>
<dbReference type="SMART" id="SM01103">
    <property type="entry name" value="CRS1_YhbY"/>
    <property type="match status" value="1"/>
</dbReference>
<evidence type="ECO:0000313" key="4">
    <source>
        <dbReference type="EMBL" id="KRM18728.1"/>
    </source>
</evidence>
<dbReference type="PROSITE" id="PS51295">
    <property type="entry name" value="CRM"/>
    <property type="match status" value="1"/>
</dbReference>
<dbReference type="AlphaFoldDB" id="A0A0R1WLH9"/>
<comment type="caution">
    <text evidence="4">The sequence shown here is derived from an EMBL/GenBank/DDBJ whole genome shotgun (WGS) entry which is preliminary data.</text>
</comment>
<dbReference type="GO" id="GO:0003723">
    <property type="term" value="F:RNA binding"/>
    <property type="evidence" value="ECO:0007669"/>
    <property type="project" value="UniProtKB-UniRule"/>
</dbReference>
<dbReference type="OrthoDB" id="9797519at2"/>
<dbReference type="InterPro" id="IPR001890">
    <property type="entry name" value="RNA-binding_CRM"/>
</dbReference>